<dbReference type="InterPro" id="IPR050571">
    <property type="entry name" value="Class-IV_PLP-Dep_Aminotrnsfr"/>
</dbReference>
<evidence type="ECO:0000313" key="13">
    <source>
        <dbReference type="Proteomes" id="UP000441717"/>
    </source>
</evidence>
<evidence type="ECO:0000256" key="1">
    <source>
        <dbReference type="ARBA" id="ARBA00001933"/>
    </source>
</evidence>
<dbReference type="InterPro" id="IPR001544">
    <property type="entry name" value="Aminotrans_IV"/>
</dbReference>
<evidence type="ECO:0000256" key="5">
    <source>
        <dbReference type="ARBA" id="ARBA00022909"/>
    </source>
</evidence>
<accession>A0A6N7IQ47</accession>
<evidence type="ECO:0000313" key="12">
    <source>
        <dbReference type="EMBL" id="MQL51713.1"/>
    </source>
</evidence>
<dbReference type="EC" id="4.1.3.38" evidence="8"/>
<dbReference type="InterPro" id="IPR018300">
    <property type="entry name" value="Aminotrans_IV_CS"/>
</dbReference>
<dbReference type="GO" id="GO:0008696">
    <property type="term" value="F:4-amino-4-deoxychorismate lyase activity"/>
    <property type="evidence" value="ECO:0007669"/>
    <property type="project" value="UniProtKB-EC"/>
</dbReference>
<dbReference type="Gene3D" id="3.20.10.10">
    <property type="entry name" value="D-amino Acid Aminotransferase, subunit A, domain 2"/>
    <property type="match status" value="1"/>
</dbReference>
<dbReference type="InterPro" id="IPR043131">
    <property type="entry name" value="BCAT-like_N"/>
</dbReference>
<protein>
    <recommendedName>
        <fullName evidence="8">aminodeoxychorismate lyase</fullName>
        <ecNumber evidence="8">4.1.3.38</ecNumber>
    </recommendedName>
</protein>
<dbReference type="CDD" id="cd01559">
    <property type="entry name" value="ADCL_like"/>
    <property type="match status" value="1"/>
</dbReference>
<dbReference type="PANTHER" id="PTHR42743:SF11">
    <property type="entry name" value="AMINODEOXYCHORISMATE LYASE"/>
    <property type="match status" value="1"/>
</dbReference>
<comment type="subunit">
    <text evidence="3">Homodimer.</text>
</comment>
<name>A0A6N7IQ47_9FIRM</name>
<evidence type="ECO:0000256" key="11">
    <source>
        <dbReference type="RuleBase" id="RU004516"/>
    </source>
</evidence>
<dbReference type="GO" id="GO:0030170">
    <property type="term" value="F:pyridoxal phosphate binding"/>
    <property type="evidence" value="ECO:0007669"/>
    <property type="project" value="InterPro"/>
</dbReference>
<dbReference type="PANTHER" id="PTHR42743">
    <property type="entry name" value="AMINO-ACID AMINOTRANSFERASE"/>
    <property type="match status" value="1"/>
</dbReference>
<dbReference type="AlphaFoldDB" id="A0A6N7IQ47"/>
<evidence type="ECO:0000256" key="3">
    <source>
        <dbReference type="ARBA" id="ARBA00011738"/>
    </source>
</evidence>
<evidence type="ECO:0000256" key="9">
    <source>
        <dbReference type="ARBA" id="ARBA00049529"/>
    </source>
</evidence>
<dbReference type="RefSeq" id="WP_152945649.1">
    <property type="nucleotide sequence ID" value="NZ_WHYR01000011.1"/>
</dbReference>
<dbReference type="InterPro" id="IPR017824">
    <property type="entry name" value="Aminodeoxychorismate_lyase_IV"/>
</dbReference>
<evidence type="ECO:0000256" key="7">
    <source>
        <dbReference type="ARBA" id="ARBA00035633"/>
    </source>
</evidence>
<dbReference type="GO" id="GO:0008652">
    <property type="term" value="P:amino acid biosynthetic process"/>
    <property type="evidence" value="ECO:0007669"/>
    <property type="project" value="UniProtKB-ARBA"/>
</dbReference>
<dbReference type="OrthoDB" id="9805628at2"/>
<evidence type="ECO:0000256" key="4">
    <source>
        <dbReference type="ARBA" id="ARBA00022898"/>
    </source>
</evidence>
<reference evidence="12 13" key="1">
    <citation type="submission" date="2019-10" db="EMBL/GenBank/DDBJ databases">
        <title>Comparative genomics of sulfur disproportionating microorganisms.</title>
        <authorList>
            <person name="Ward L.M."/>
            <person name="Bertran E."/>
            <person name="Johnston D."/>
        </authorList>
    </citation>
    <scope>NUCLEOTIDE SEQUENCE [LARGE SCALE GENOMIC DNA]</scope>
    <source>
        <strain evidence="12 13">DSM 14055</strain>
    </source>
</reference>
<organism evidence="12 13">
    <name type="scientific">Desulfofundulus thermobenzoicus</name>
    <dbReference type="NCBI Taxonomy" id="29376"/>
    <lineage>
        <taxon>Bacteria</taxon>
        <taxon>Bacillati</taxon>
        <taxon>Bacillota</taxon>
        <taxon>Clostridia</taxon>
        <taxon>Eubacteriales</taxon>
        <taxon>Peptococcaceae</taxon>
        <taxon>Desulfofundulus</taxon>
    </lineage>
</organism>
<dbReference type="FunFam" id="3.20.10.10:FF:000002">
    <property type="entry name" value="D-alanine aminotransferase"/>
    <property type="match status" value="1"/>
</dbReference>
<keyword evidence="5" id="KW-0289">Folate biosynthesis</keyword>
<dbReference type="SUPFAM" id="SSF56752">
    <property type="entry name" value="D-aminoacid aminotransferase-like PLP-dependent enzymes"/>
    <property type="match status" value="1"/>
</dbReference>
<comment type="cofactor">
    <cofactor evidence="1 11">
        <name>pyridoxal 5'-phosphate</name>
        <dbReference type="ChEBI" id="CHEBI:597326"/>
    </cofactor>
</comment>
<evidence type="ECO:0000256" key="10">
    <source>
        <dbReference type="RuleBase" id="RU004106"/>
    </source>
</evidence>
<keyword evidence="13" id="KW-1185">Reference proteome</keyword>
<evidence type="ECO:0000256" key="2">
    <source>
        <dbReference type="ARBA" id="ARBA00009320"/>
    </source>
</evidence>
<dbReference type="PROSITE" id="PS00770">
    <property type="entry name" value="AA_TRANSFER_CLASS_4"/>
    <property type="match status" value="1"/>
</dbReference>
<comment type="catalytic activity">
    <reaction evidence="9">
        <text>4-amino-4-deoxychorismate = 4-aminobenzoate + pyruvate + H(+)</text>
        <dbReference type="Rhea" id="RHEA:16201"/>
        <dbReference type="ChEBI" id="CHEBI:15361"/>
        <dbReference type="ChEBI" id="CHEBI:15378"/>
        <dbReference type="ChEBI" id="CHEBI:17836"/>
        <dbReference type="ChEBI" id="CHEBI:58406"/>
        <dbReference type="EC" id="4.1.3.38"/>
    </reaction>
</comment>
<dbReference type="GO" id="GO:0046656">
    <property type="term" value="P:folic acid biosynthetic process"/>
    <property type="evidence" value="ECO:0007669"/>
    <property type="project" value="UniProtKB-KW"/>
</dbReference>
<comment type="pathway">
    <text evidence="7">Cofactor biosynthesis; tetrahydrofolate biosynthesis; 4-aminobenzoate from chorismate: step 2/2.</text>
</comment>
<dbReference type="InterPro" id="IPR043132">
    <property type="entry name" value="BCAT-like_C"/>
</dbReference>
<dbReference type="InterPro" id="IPR036038">
    <property type="entry name" value="Aminotransferase-like"/>
</dbReference>
<evidence type="ECO:0000256" key="8">
    <source>
        <dbReference type="ARBA" id="ARBA00035676"/>
    </source>
</evidence>
<comment type="similarity">
    <text evidence="2 10">Belongs to the class-IV pyridoxal-phosphate-dependent aminotransferase family.</text>
</comment>
<keyword evidence="6" id="KW-0456">Lyase</keyword>
<proteinExistence type="inferred from homology"/>
<dbReference type="Pfam" id="PF01063">
    <property type="entry name" value="Aminotran_4"/>
    <property type="match status" value="1"/>
</dbReference>
<dbReference type="GO" id="GO:0005829">
    <property type="term" value="C:cytosol"/>
    <property type="evidence" value="ECO:0007669"/>
    <property type="project" value="TreeGrafter"/>
</dbReference>
<sequence length="277" mass="30494">MGAVICLNGRFLPADHARVSVLDQGFLYGYGLFETILVRQKRPVLLAEHLNRLKDGSAVLGITPPLPLNELPRLVEQTIAENGTVDGALRLTLSAGTAPGEVPGNLIISTRPLPYGPRDYRQGFRAGWSSLKRNEYSPLVRLKTLNHLENLLARREAREKGWNEALFLNTAGFVAEGTLSNIFIIKDKRVVTPSIDQGLLPGIMRRVVLETCRRLGIEVQERPVCPAELTDAGECFLTNSLMVVMPLISINGRPIGGGRPGMLTGLIEKTLRELPFR</sequence>
<dbReference type="Proteomes" id="UP000441717">
    <property type="component" value="Unassembled WGS sequence"/>
</dbReference>
<dbReference type="Gene3D" id="3.30.470.10">
    <property type="match status" value="1"/>
</dbReference>
<keyword evidence="4 11" id="KW-0663">Pyridoxal phosphate</keyword>
<dbReference type="EMBL" id="WHYR01000011">
    <property type="protein sequence ID" value="MQL51713.1"/>
    <property type="molecule type" value="Genomic_DNA"/>
</dbReference>
<comment type="caution">
    <text evidence="12">The sequence shown here is derived from an EMBL/GenBank/DDBJ whole genome shotgun (WGS) entry which is preliminary data.</text>
</comment>
<evidence type="ECO:0000256" key="6">
    <source>
        <dbReference type="ARBA" id="ARBA00023239"/>
    </source>
</evidence>
<gene>
    <name evidence="12" type="ORF">GFC01_05445</name>
</gene>